<dbReference type="RefSeq" id="XP_024707523.1">
    <property type="nucleotide sequence ID" value="XM_024852912.1"/>
</dbReference>
<dbReference type="InterPro" id="IPR050327">
    <property type="entry name" value="Proton-linked_MCT"/>
</dbReference>
<evidence type="ECO:0000313" key="2">
    <source>
        <dbReference type="EMBL" id="PLB52221.1"/>
    </source>
</evidence>
<proteinExistence type="predicted"/>
<dbReference type="PANTHER" id="PTHR11360">
    <property type="entry name" value="MONOCARBOXYLATE TRANSPORTER"/>
    <property type="match status" value="1"/>
</dbReference>
<dbReference type="PANTHER" id="PTHR11360:SF287">
    <property type="entry name" value="MFS MONOCARBOXYLATE TRANSPORTER"/>
    <property type="match status" value="1"/>
</dbReference>
<dbReference type="SUPFAM" id="SSF103473">
    <property type="entry name" value="MFS general substrate transporter"/>
    <property type="match status" value="1"/>
</dbReference>
<dbReference type="VEuPathDB" id="FungiDB:P170DRAFT_472128"/>
<dbReference type="Proteomes" id="UP000234275">
    <property type="component" value="Unassembled WGS sequence"/>
</dbReference>
<dbReference type="OrthoDB" id="2213137at2759"/>
<dbReference type="GeneID" id="36560610"/>
<name>A0A2I2GH62_9EURO</name>
<organism evidence="2 3">
    <name type="scientific">Aspergillus steynii IBT 23096</name>
    <dbReference type="NCBI Taxonomy" id="1392250"/>
    <lineage>
        <taxon>Eukaryota</taxon>
        <taxon>Fungi</taxon>
        <taxon>Dikarya</taxon>
        <taxon>Ascomycota</taxon>
        <taxon>Pezizomycotina</taxon>
        <taxon>Eurotiomycetes</taxon>
        <taxon>Eurotiomycetidae</taxon>
        <taxon>Eurotiales</taxon>
        <taxon>Aspergillaceae</taxon>
        <taxon>Aspergillus</taxon>
        <taxon>Aspergillus subgen. Circumdati</taxon>
    </lineage>
</organism>
<feature type="transmembrane region" description="Helical" evidence="1">
    <location>
        <begin position="12"/>
        <end position="41"/>
    </location>
</feature>
<feature type="transmembrane region" description="Helical" evidence="1">
    <location>
        <begin position="61"/>
        <end position="80"/>
    </location>
</feature>
<dbReference type="EMBL" id="MSFO01000002">
    <property type="protein sequence ID" value="PLB52221.1"/>
    <property type="molecule type" value="Genomic_DNA"/>
</dbReference>
<evidence type="ECO:0000256" key="1">
    <source>
        <dbReference type="SAM" id="Phobius"/>
    </source>
</evidence>
<dbReference type="AlphaFoldDB" id="A0A2I2GH62"/>
<keyword evidence="1" id="KW-0472">Membrane</keyword>
<dbReference type="Gene3D" id="1.20.1250.20">
    <property type="entry name" value="MFS general substrate transporter like domains"/>
    <property type="match status" value="1"/>
</dbReference>
<keyword evidence="3" id="KW-1185">Reference proteome</keyword>
<evidence type="ECO:0000313" key="3">
    <source>
        <dbReference type="Proteomes" id="UP000234275"/>
    </source>
</evidence>
<dbReference type="InterPro" id="IPR036259">
    <property type="entry name" value="MFS_trans_sf"/>
</dbReference>
<feature type="transmembrane region" description="Helical" evidence="1">
    <location>
        <begin position="92"/>
        <end position="111"/>
    </location>
</feature>
<comment type="caution">
    <text evidence="2">The sequence shown here is derived from an EMBL/GenBank/DDBJ whole genome shotgun (WGS) entry which is preliminary data.</text>
</comment>
<accession>A0A2I2GH62</accession>
<protein>
    <recommendedName>
        <fullName evidence="4">Major facilitator superfamily (MFS) profile domain-containing protein</fullName>
    </recommendedName>
</protein>
<sequence>MLDDLDRRAYMYLGLLISSFATTLGALIITQGVIYGVGFLIFYYPIFNMGNEFWAARRGTAYSLLYIASGVSGAVMPLILEKLLYRFGYWMFLRAVAGVLVLVNGLLIPFLKGHLPASEQSSQP</sequence>
<keyword evidence="1" id="KW-0812">Transmembrane</keyword>
<reference evidence="2 3" key="1">
    <citation type="submission" date="2016-12" db="EMBL/GenBank/DDBJ databases">
        <title>The genomes of Aspergillus section Nigri reveals drivers in fungal speciation.</title>
        <authorList>
            <consortium name="DOE Joint Genome Institute"/>
            <person name="Vesth T.C."/>
            <person name="Nybo J."/>
            <person name="Theobald S."/>
            <person name="Brandl J."/>
            <person name="Frisvad J.C."/>
            <person name="Nielsen K.F."/>
            <person name="Lyhne E.K."/>
            <person name="Kogle M.E."/>
            <person name="Kuo A."/>
            <person name="Riley R."/>
            <person name="Clum A."/>
            <person name="Nolan M."/>
            <person name="Lipzen A."/>
            <person name="Salamov A."/>
            <person name="Henrissat B."/>
            <person name="Wiebenga A."/>
            <person name="De Vries R.P."/>
            <person name="Grigoriev I.V."/>
            <person name="Mortensen U.H."/>
            <person name="Andersen M.R."/>
            <person name="Baker S.E."/>
        </authorList>
    </citation>
    <scope>NUCLEOTIDE SEQUENCE [LARGE SCALE GENOMIC DNA]</scope>
    <source>
        <strain evidence="2 3">IBT 23096</strain>
    </source>
</reference>
<evidence type="ECO:0008006" key="4">
    <source>
        <dbReference type="Google" id="ProtNLM"/>
    </source>
</evidence>
<gene>
    <name evidence="2" type="ORF">P170DRAFT_472128</name>
</gene>
<keyword evidence="1" id="KW-1133">Transmembrane helix</keyword>